<feature type="compositionally biased region" description="Low complexity" evidence="8">
    <location>
        <begin position="318"/>
        <end position="327"/>
    </location>
</feature>
<proteinExistence type="inferred from homology"/>
<feature type="region of interest" description="Disordered" evidence="8">
    <location>
        <begin position="298"/>
        <end position="332"/>
    </location>
</feature>
<dbReference type="GO" id="GO:0016301">
    <property type="term" value="F:kinase activity"/>
    <property type="evidence" value="ECO:0007669"/>
    <property type="project" value="UniProtKB-KW"/>
</dbReference>
<dbReference type="SUPFAM" id="SSF56112">
    <property type="entry name" value="Protein kinase-like (PK-like)"/>
    <property type="match status" value="1"/>
</dbReference>
<evidence type="ECO:0000259" key="9">
    <source>
        <dbReference type="PROSITE" id="PS50011"/>
    </source>
</evidence>
<feature type="domain" description="Protein kinase" evidence="9">
    <location>
        <begin position="19"/>
        <end position="277"/>
    </location>
</feature>
<dbReference type="Gene3D" id="1.10.510.10">
    <property type="entry name" value="Transferase(Phosphotransferase) domain 1"/>
    <property type="match status" value="1"/>
</dbReference>
<comment type="caution">
    <text evidence="10">The sequence shown here is derived from an EMBL/GenBank/DDBJ whole genome shotgun (WGS) entry which is preliminary data.</text>
</comment>
<evidence type="ECO:0000256" key="8">
    <source>
        <dbReference type="SAM" id="MobiDB-lite"/>
    </source>
</evidence>
<dbReference type="InterPro" id="IPR011009">
    <property type="entry name" value="Kinase-like_dom_sf"/>
</dbReference>
<gene>
    <name evidence="10" type="ORF">RM779_14615</name>
</gene>
<dbReference type="PROSITE" id="PS50011">
    <property type="entry name" value="PROTEIN_KINASE_DOM"/>
    <property type="match status" value="1"/>
</dbReference>
<comment type="similarity">
    <text evidence="1">Belongs to the leucine-binding protein family.</text>
</comment>
<dbReference type="CDD" id="cd14014">
    <property type="entry name" value="STKc_PknB_like"/>
    <property type="match status" value="1"/>
</dbReference>
<organism evidence="10 11">
    <name type="scientific">Streptomyces johnsoniae</name>
    <dbReference type="NCBI Taxonomy" id="3075532"/>
    <lineage>
        <taxon>Bacteria</taxon>
        <taxon>Bacillati</taxon>
        <taxon>Actinomycetota</taxon>
        <taxon>Actinomycetes</taxon>
        <taxon>Kitasatosporales</taxon>
        <taxon>Streptomycetaceae</taxon>
        <taxon>Streptomyces</taxon>
    </lineage>
</organism>
<dbReference type="SUPFAM" id="SSF53822">
    <property type="entry name" value="Periplasmic binding protein-like I"/>
    <property type="match status" value="1"/>
</dbReference>
<dbReference type="InterPro" id="IPR017441">
    <property type="entry name" value="Protein_kinase_ATP_BS"/>
</dbReference>
<dbReference type="PANTHER" id="PTHR43289">
    <property type="entry name" value="MITOGEN-ACTIVATED PROTEIN KINASE KINASE KINASE 20-RELATED"/>
    <property type="match status" value="1"/>
</dbReference>
<evidence type="ECO:0000313" key="11">
    <source>
        <dbReference type="Proteomes" id="UP001183615"/>
    </source>
</evidence>
<dbReference type="InterPro" id="IPR000719">
    <property type="entry name" value="Prot_kinase_dom"/>
</dbReference>
<keyword evidence="6 7" id="KW-0067">ATP-binding</keyword>
<feature type="binding site" evidence="7">
    <location>
        <position position="47"/>
    </location>
    <ligand>
        <name>ATP</name>
        <dbReference type="ChEBI" id="CHEBI:30616"/>
    </ligand>
</feature>
<dbReference type="Gene3D" id="3.30.200.20">
    <property type="entry name" value="Phosphorylase Kinase, domain 1"/>
    <property type="match status" value="1"/>
</dbReference>
<evidence type="ECO:0000256" key="1">
    <source>
        <dbReference type="ARBA" id="ARBA00010062"/>
    </source>
</evidence>
<dbReference type="RefSeq" id="WP_311618117.1">
    <property type="nucleotide sequence ID" value="NZ_JAVREV010000007.1"/>
</dbReference>
<evidence type="ECO:0000256" key="3">
    <source>
        <dbReference type="ARBA" id="ARBA00022729"/>
    </source>
</evidence>
<reference evidence="11" key="1">
    <citation type="submission" date="2023-07" db="EMBL/GenBank/DDBJ databases">
        <title>30 novel species of actinomycetes from the DSMZ collection.</title>
        <authorList>
            <person name="Nouioui I."/>
        </authorList>
    </citation>
    <scope>NUCLEOTIDE SEQUENCE [LARGE SCALE GENOMIC DNA]</scope>
    <source>
        <strain evidence="11">DSM 41886</strain>
    </source>
</reference>
<evidence type="ECO:0000313" key="10">
    <source>
        <dbReference type="EMBL" id="MDT0443812.1"/>
    </source>
</evidence>
<keyword evidence="4 7" id="KW-0547">Nucleotide-binding</keyword>
<sequence>MTSPVGALTPQDPEQIAGHRLLGRLGEGGMGVVYLAMTDGGSPVALKVIRDEYAQEPGFRSRFAREVAAARRVAGRFAVPVVADGEEAGAPWFASPYVPGPSLAEVLSAHGPLPVRGVRALGGMLAEALAAVHEAGLVHRDVKPGNVLLALDGPRLIDFGIARAAEDTAITRTGTVVGSPGYLSPEQAAASRDIGPPSDLFSLGCVLAHAASGRPPFGEGSAEAVLYRTVHEPPDLDGVPGELAGILARCLDKDPEARPDVAELRAELAEDVVEGWLPEPVTRLIGERTAARAELPAQVPTRAAPTAADAPAEEGTHADTGAPADTGAGRRRPSRRLLLAAGVGVLAAGGGLAAALRGSGSSDGNGSGGGTGGSGPRYVIGLHADLSGGHAARGLAQERGATLGLEHFLAEADGLPFDIELRTIDDGGVPERAAEVAEELTADSSVLAVIGPTDVSVTTATAEIYESAGMPLLSVSVGSFPLTLTVVEYTTLLHARPATMWQGLSLKTLLEGESGARRVGLVDDRTAGMHSWEVTRALVNFQQGPPGFELVPHVVPKLTAPFDRIAADLVARDVDTVVFGGHHERATELATALHAAGYAGARYASESVLRPEFPELAGEAAEGWQLIATCIGPDTDEKTAGFGEQYRERFDGEEPTPFTIEAYDATRMLTAALRDVAADGTPDRAALLARARQADHQGVGKRLGFDEEGLYPYANDGLYLYEVQDGGFRFQGRAPSLGAE</sequence>
<keyword evidence="11" id="KW-1185">Reference proteome</keyword>
<evidence type="ECO:0000256" key="4">
    <source>
        <dbReference type="ARBA" id="ARBA00022741"/>
    </source>
</evidence>
<dbReference type="Proteomes" id="UP001183615">
    <property type="component" value="Unassembled WGS sequence"/>
</dbReference>
<feature type="compositionally biased region" description="Low complexity" evidence="8">
    <location>
        <begin position="300"/>
        <end position="310"/>
    </location>
</feature>
<dbReference type="InterPro" id="IPR008271">
    <property type="entry name" value="Ser/Thr_kinase_AS"/>
</dbReference>
<accession>A0ABU2S4H4</accession>
<dbReference type="Pfam" id="PF13458">
    <property type="entry name" value="Peripla_BP_6"/>
    <property type="match status" value="1"/>
</dbReference>
<dbReference type="PROSITE" id="PS00108">
    <property type="entry name" value="PROTEIN_KINASE_ST"/>
    <property type="match status" value="1"/>
</dbReference>
<dbReference type="PANTHER" id="PTHR43289:SF34">
    <property type="entry name" value="SERINE_THREONINE-PROTEIN KINASE YBDM-RELATED"/>
    <property type="match status" value="1"/>
</dbReference>
<evidence type="ECO:0000256" key="2">
    <source>
        <dbReference type="ARBA" id="ARBA00022679"/>
    </source>
</evidence>
<name>A0ABU2S4H4_9ACTN</name>
<dbReference type="PROSITE" id="PS00107">
    <property type="entry name" value="PROTEIN_KINASE_ATP"/>
    <property type="match status" value="1"/>
</dbReference>
<keyword evidence="3" id="KW-0732">Signal</keyword>
<dbReference type="EMBL" id="JAVREV010000007">
    <property type="protein sequence ID" value="MDT0443812.1"/>
    <property type="molecule type" value="Genomic_DNA"/>
</dbReference>
<keyword evidence="2" id="KW-0808">Transferase</keyword>
<keyword evidence="5 10" id="KW-0418">Kinase</keyword>
<dbReference type="Pfam" id="PF00069">
    <property type="entry name" value="Pkinase"/>
    <property type="match status" value="1"/>
</dbReference>
<dbReference type="InterPro" id="IPR028082">
    <property type="entry name" value="Peripla_BP_I"/>
</dbReference>
<evidence type="ECO:0000256" key="5">
    <source>
        <dbReference type="ARBA" id="ARBA00022777"/>
    </source>
</evidence>
<dbReference type="InterPro" id="IPR028081">
    <property type="entry name" value="Leu-bd"/>
</dbReference>
<evidence type="ECO:0000256" key="6">
    <source>
        <dbReference type="ARBA" id="ARBA00022840"/>
    </source>
</evidence>
<protein>
    <submittedName>
        <fullName evidence="10">Bifunctional serine/threonine-protein kinase/ABC transporter substrate-binding protein</fullName>
    </submittedName>
</protein>
<dbReference type="SMART" id="SM00220">
    <property type="entry name" value="S_TKc"/>
    <property type="match status" value="1"/>
</dbReference>
<dbReference type="Gene3D" id="3.40.50.2300">
    <property type="match status" value="2"/>
</dbReference>
<evidence type="ECO:0000256" key="7">
    <source>
        <dbReference type="PROSITE-ProRule" id="PRU10141"/>
    </source>
</evidence>